<protein>
    <recommendedName>
        <fullName evidence="3">Beta family protein</fullName>
    </recommendedName>
</protein>
<dbReference type="Pfam" id="PF14350">
    <property type="entry name" value="Beta_protein"/>
    <property type="match status" value="1"/>
</dbReference>
<name>A0ABT4DCM4_9CLOT</name>
<dbReference type="EMBL" id="JAPQFJ010000008">
    <property type="protein sequence ID" value="MCY6958891.1"/>
    <property type="molecule type" value="Genomic_DNA"/>
</dbReference>
<gene>
    <name evidence="1" type="ORF">OW729_09775</name>
</gene>
<dbReference type="InterPro" id="IPR025683">
    <property type="entry name" value="Protein_beta"/>
</dbReference>
<reference evidence="1" key="1">
    <citation type="submission" date="2022-12" db="EMBL/GenBank/DDBJ databases">
        <title>Clostridium sp. nov., isolated from industrial wastewater.</title>
        <authorList>
            <person name="Jiayan W."/>
        </authorList>
    </citation>
    <scope>NUCLEOTIDE SEQUENCE</scope>
    <source>
        <strain evidence="1">ZC22-4</strain>
    </source>
</reference>
<evidence type="ECO:0000313" key="2">
    <source>
        <dbReference type="Proteomes" id="UP001144612"/>
    </source>
</evidence>
<comment type="caution">
    <text evidence="1">The sequence shown here is derived from an EMBL/GenBank/DDBJ whole genome shotgun (WGS) entry which is preliminary data.</text>
</comment>
<evidence type="ECO:0000313" key="1">
    <source>
        <dbReference type="EMBL" id="MCY6958891.1"/>
    </source>
</evidence>
<proteinExistence type="predicted"/>
<organism evidence="1 2">
    <name type="scientific">Clostridium brassicae</name>
    <dbReference type="NCBI Taxonomy" id="2999072"/>
    <lineage>
        <taxon>Bacteria</taxon>
        <taxon>Bacillati</taxon>
        <taxon>Bacillota</taxon>
        <taxon>Clostridia</taxon>
        <taxon>Eubacteriales</taxon>
        <taxon>Clostridiaceae</taxon>
        <taxon>Clostridium</taxon>
    </lineage>
</organism>
<sequence length="370" mass="43284">MYIPMMKTRREELQVSKKLNYCFSDKIIPLFEILNEVYEKKYEVDDNGKHLMELKPGNKRKTPILKAKTPDDIITLDKINEVVNESKVFIDYFRFDVDKYDRQLDIGKMTLAYMLNNNSDEYIKKLKGITKYKNMIPVLSLKKTFTFSKRQTIEIINELQSLNLSIAFRIEDDIYEAYKNIIEKYLRESDYLLYDINEQNFYSKIMELEDLRLCKTRAKKILLNSPRRLKGANKDYENCCKTSLIDNATANEYMLYDLDGFGDYGGLKDQLPVKDSGSNGKGAALALLYNYKDNSFYSFCNSDTSLGLRGYKDVITNILNYENILDQDNNCVAYIKIKSMDSHGKTGNWATWNNIALTRYIHQIYLKTKN</sequence>
<accession>A0ABT4DCM4</accession>
<dbReference type="Proteomes" id="UP001144612">
    <property type="component" value="Unassembled WGS sequence"/>
</dbReference>
<evidence type="ECO:0008006" key="3">
    <source>
        <dbReference type="Google" id="ProtNLM"/>
    </source>
</evidence>
<keyword evidence="2" id="KW-1185">Reference proteome</keyword>
<dbReference type="RefSeq" id="WP_268061304.1">
    <property type="nucleotide sequence ID" value="NZ_JAPQFJ010000008.1"/>
</dbReference>